<dbReference type="SMART" id="SM00382">
    <property type="entry name" value="AAA"/>
    <property type="match status" value="1"/>
</dbReference>
<dbReference type="InterPro" id="IPR015854">
    <property type="entry name" value="ABC_transpr_LolD-like"/>
</dbReference>
<keyword evidence="6" id="KW-1185">Reference proteome</keyword>
<gene>
    <name evidence="5" type="ORF">SAMN03080615_01531</name>
</gene>
<keyword evidence="1" id="KW-0813">Transport</keyword>
<dbReference type="Gene3D" id="3.40.50.300">
    <property type="entry name" value="P-loop containing nucleotide triphosphate hydrolases"/>
    <property type="match status" value="1"/>
</dbReference>
<dbReference type="OrthoDB" id="9802264at2"/>
<feature type="domain" description="ABC transporter" evidence="4">
    <location>
        <begin position="6"/>
        <end position="234"/>
    </location>
</feature>
<dbReference type="EMBL" id="FOGB01000003">
    <property type="protein sequence ID" value="SEQ43339.1"/>
    <property type="molecule type" value="Genomic_DNA"/>
</dbReference>
<evidence type="ECO:0000259" key="4">
    <source>
        <dbReference type="PROSITE" id="PS50893"/>
    </source>
</evidence>
<evidence type="ECO:0000256" key="2">
    <source>
        <dbReference type="ARBA" id="ARBA00022741"/>
    </source>
</evidence>
<dbReference type="SUPFAM" id="SSF52540">
    <property type="entry name" value="P-loop containing nucleoside triphosphate hydrolases"/>
    <property type="match status" value="1"/>
</dbReference>
<dbReference type="InterPro" id="IPR003439">
    <property type="entry name" value="ABC_transporter-like_ATP-bd"/>
</dbReference>
<dbReference type="GO" id="GO:0022857">
    <property type="term" value="F:transmembrane transporter activity"/>
    <property type="evidence" value="ECO:0007669"/>
    <property type="project" value="TreeGrafter"/>
</dbReference>
<evidence type="ECO:0000256" key="3">
    <source>
        <dbReference type="ARBA" id="ARBA00022840"/>
    </source>
</evidence>
<dbReference type="RefSeq" id="WP_091356269.1">
    <property type="nucleotide sequence ID" value="NZ_AP025284.1"/>
</dbReference>
<accession>A0A1H9FZV1</accession>
<keyword evidence="2" id="KW-0547">Nucleotide-binding</keyword>
<dbReference type="InterPro" id="IPR017911">
    <property type="entry name" value="MacB-like_ATP-bd"/>
</dbReference>
<dbReference type="Pfam" id="PF00005">
    <property type="entry name" value="ABC_tran"/>
    <property type="match status" value="1"/>
</dbReference>
<dbReference type="AlphaFoldDB" id="A0A1H9FZV1"/>
<dbReference type="InterPro" id="IPR027417">
    <property type="entry name" value="P-loop_NTPase"/>
</dbReference>
<dbReference type="GO" id="GO:0005886">
    <property type="term" value="C:plasma membrane"/>
    <property type="evidence" value="ECO:0007669"/>
    <property type="project" value="TreeGrafter"/>
</dbReference>
<dbReference type="InterPro" id="IPR003593">
    <property type="entry name" value="AAA+_ATPase"/>
</dbReference>
<organism evidence="5 6">
    <name type="scientific">Amphritea atlantica</name>
    <dbReference type="NCBI Taxonomy" id="355243"/>
    <lineage>
        <taxon>Bacteria</taxon>
        <taxon>Pseudomonadati</taxon>
        <taxon>Pseudomonadota</taxon>
        <taxon>Gammaproteobacteria</taxon>
        <taxon>Oceanospirillales</taxon>
        <taxon>Oceanospirillaceae</taxon>
        <taxon>Amphritea</taxon>
    </lineage>
</organism>
<dbReference type="PANTHER" id="PTHR24220">
    <property type="entry name" value="IMPORT ATP-BINDING PROTEIN"/>
    <property type="match status" value="1"/>
</dbReference>
<proteinExistence type="predicted"/>
<dbReference type="STRING" id="355243.SAMN03080615_01531"/>
<reference evidence="6" key="1">
    <citation type="submission" date="2016-10" db="EMBL/GenBank/DDBJ databases">
        <authorList>
            <person name="Varghese N."/>
            <person name="Submissions S."/>
        </authorList>
    </citation>
    <scope>NUCLEOTIDE SEQUENCE [LARGE SCALE GENOMIC DNA]</scope>
    <source>
        <strain evidence="6">DSM 18887</strain>
    </source>
</reference>
<protein>
    <submittedName>
        <fullName evidence="5">Putative ABC transport system ATP-binding protein</fullName>
    </submittedName>
</protein>
<name>A0A1H9FZV1_9GAMM</name>
<dbReference type="PROSITE" id="PS50893">
    <property type="entry name" value="ABC_TRANSPORTER_2"/>
    <property type="match status" value="1"/>
</dbReference>
<evidence type="ECO:0000256" key="1">
    <source>
        <dbReference type="ARBA" id="ARBA00022448"/>
    </source>
</evidence>
<evidence type="ECO:0000313" key="6">
    <source>
        <dbReference type="Proteomes" id="UP000198749"/>
    </source>
</evidence>
<keyword evidence="3 5" id="KW-0067">ATP-binding</keyword>
<evidence type="ECO:0000313" key="5">
    <source>
        <dbReference type="EMBL" id="SEQ43339.1"/>
    </source>
</evidence>
<dbReference type="GO" id="GO:0005524">
    <property type="term" value="F:ATP binding"/>
    <property type="evidence" value="ECO:0007669"/>
    <property type="project" value="UniProtKB-KW"/>
</dbReference>
<dbReference type="Proteomes" id="UP000198749">
    <property type="component" value="Unassembled WGS sequence"/>
</dbReference>
<dbReference type="GO" id="GO:0016887">
    <property type="term" value="F:ATP hydrolysis activity"/>
    <property type="evidence" value="ECO:0007669"/>
    <property type="project" value="InterPro"/>
</dbReference>
<sequence>MKNAVIELDKVVFGWPEGQPVLDIPALNVAAAERVFVKGPSGSGKSTLLNLIAGIHTPLQGRICVLGQALHSQGSAWRDNFRADHIGLIFQQFNLLPYLSVLENVMLPCRFSMARNTRATERYGSLENAATQLLEHLGIPRDSLHRRGVTRLSIGQQQRVAAARALIGSPELVIADEPTSALDSDSRNAFLELLIRECDLSESTLVFVSHDSSLETHFSQVISLRDLNHAKELV</sequence>
<dbReference type="CDD" id="cd03255">
    <property type="entry name" value="ABC_MJ0796_LolCDE_FtsE"/>
    <property type="match status" value="1"/>
</dbReference>
<dbReference type="PANTHER" id="PTHR24220:SF611">
    <property type="entry name" value="ATP-BINDING COMPONENT OF ABC TRANSPORTER-RELATED"/>
    <property type="match status" value="1"/>
</dbReference>